<dbReference type="PANTHER" id="PTHR47957:SF3">
    <property type="entry name" value="ATP-DEPENDENT HELICASE HRQ1"/>
    <property type="match status" value="1"/>
</dbReference>
<dbReference type="PANTHER" id="PTHR47957">
    <property type="entry name" value="ATP-DEPENDENT HELICASE HRQ1"/>
    <property type="match status" value="1"/>
</dbReference>
<evidence type="ECO:0000256" key="1">
    <source>
        <dbReference type="ARBA" id="ARBA00022741"/>
    </source>
</evidence>
<evidence type="ECO:0000259" key="5">
    <source>
        <dbReference type="PROSITE" id="PS51194"/>
    </source>
</evidence>
<evidence type="ECO:0000259" key="4">
    <source>
        <dbReference type="PROSITE" id="PS51192"/>
    </source>
</evidence>
<gene>
    <name evidence="6" type="ORF">JR316_003350</name>
</gene>
<dbReference type="SUPFAM" id="SSF46785">
    <property type="entry name" value="Winged helix' DNA-binding domain"/>
    <property type="match status" value="1"/>
</dbReference>
<dbReference type="Pfam" id="PF08839">
    <property type="entry name" value="CDT1"/>
    <property type="match status" value="1"/>
</dbReference>
<dbReference type="GO" id="GO:0036297">
    <property type="term" value="P:interstrand cross-link repair"/>
    <property type="evidence" value="ECO:0007669"/>
    <property type="project" value="TreeGrafter"/>
</dbReference>
<dbReference type="InterPro" id="IPR001650">
    <property type="entry name" value="Helicase_C-like"/>
</dbReference>
<feature type="region of interest" description="Disordered" evidence="3">
    <location>
        <begin position="1"/>
        <end position="54"/>
    </location>
</feature>
<dbReference type="InterPro" id="IPR014001">
    <property type="entry name" value="Helicase_ATP-bd"/>
</dbReference>
<dbReference type="InterPro" id="IPR011545">
    <property type="entry name" value="DEAD/DEAH_box_helicase_dom"/>
</dbReference>
<evidence type="ECO:0008006" key="7">
    <source>
        <dbReference type="Google" id="ProtNLM"/>
    </source>
</evidence>
<accession>A0A8H7Y073</accession>
<dbReference type="PROSITE" id="PS51194">
    <property type="entry name" value="HELICASE_CTER"/>
    <property type="match status" value="1"/>
</dbReference>
<dbReference type="Pfam" id="PF00271">
    <property type="entry name" value="Helicase_C"/>
    <property type="match status" value="1"/>
</dbReference>
<comment type="caution">
    <text evidence="6">The sequence shown here is derived from an EMBL/GenBank/DDBJ whole genome shotgun (WGS) entry which is preliminary data.</text>
</comment>
<dbReference type="CDD" id="cd17923">
    <property type="entry name" value="DEXHc_Hrq1-like"/>
    <property type="match status" value="1"/>
</dbReference>
<dbReference type="GO" id="GO:0043138">
    <property type="term" value="F:3'-5' DNA helicase activity"/>
    <property type="evidence" value="ECO:0007669"/>
    <property type="project" value="TreeGrafter"/>
</dbReference>
<feature type="compositionally biased region" description="Polar residues" evidence="3">
    <location>
        <begin position="20"/>
        <end position="32"/>
    </location>
</feature>
<dbReference type="InterPro" id="IPR055227">
    <property type="entry name" value="HRQ1_WHD"/>
</dbReference>
<evidence type="ECO:0000256" key="2">
    <source>
        <dbReference type="ARBA" id="ARBA00022840"/>
    </source>
</evidence>
<dbReference type="Pfam" id="PF00270">
    <property type="entry name" value="DEAD"/>
    <property type="match status" value="1"/>
</dbReference>
<dbReference type="GO" id="GO:0005524">
    <property type="term" value="F:ATP binding"/>
    <property type="evidence" value="ECO:0007669"/>
    <property type="project" value="UniProtKB-KW"/>
</dbReference>
<keyword evidence="1" id="KW-0547">Nucleotide-binding</keyword>
<dbReference type="InterPro" id="IPR014939">
    <property type="entry name" value="CDT1_Gemini-bd-like"/>
</dbReference>
<dbReference type="GO" id="GO:0003676">
    <property type="term" value="F:nucleic acid binding"/>
    <property type="evidence" value="ECO:0007669"/>
    <property type="project" value="InterPro"/>
</dbReference>
<dbReference type="GO" id="GO:0006289">
    <property type="term" value="P:nucleotide-excision repair"/>
    <property type="evidence" value="ECO:0007669"/>
    <property type="project" value="TreeGrafter"/>
</dbReference>
<dbReference type="Pfam" id="PF22982">
    <property type="entry name" value="WHD_HRQ1"/>
    <property type="match status" value="1"/>
</dbReference>
<dbReference type="SMART" id="SM00490">
    <property type="entry name" value="HELICc"/>
    <property type="match status" value="1"/>
</dbReference>
<proteinExistence type="predicted"/>
<organism evidence="6">
    <name type="scientific">Psilocybe cubensis</name>
    <name type="common">Psychedelic mushroom</name>
    <name type="synonym">Stropharia cubensis</name>
    <dbReference type="NCBI Taxonomy" id="181762"/>
    <lineage>
        <taxon>Eukaryota</taxon>
        <taxon>Fungi</taxon>
        <taxon>Dikarya</taxon>
        <taxon>Basidiomycota</taxon>
        <taxon>Agaricomycotina</taxon>
        <taxon>Agaricomycetes</taxon>
        <taxon>Agaricomycetidae</taxon>
        <taxon>Agaricales</taxon>
        <taxon>Agaricineae</taxon>
        <taxon>Strophariaceae</taxon>
        <taxon>Psilocybe</taxon>
    </lineage>
</organism>
<dbReference type="Gene3D" id="3.40.50.300">
    <property type="entry name" value="P-loop containing nucleotide triphosphate hydrolases"/>
    <property type="match status" value="3"/>
</dbReference>
<dbReference type="AlphaFoldDB" id="A0A8H7Y073"/>
<dbReference type="SMART" id="SM00487">
    <property type="entry name" value="DEXDc"/>
    <property type="match status" value="1"/>
</dbReference>
<evidence type="ECO:0000256" key="3">
    <source>
        <dbReference type="SAM" id="MobiDB-lite"/>
    </source>
</evidence>
<name>A0A8H7Y073_PSICU</name>
<protein>
    <recommendedName>
        <fullName evidence="7">P-loop containing nucleoside triphosphate hydrolase protein</fullName>
    </recommendedName>
</protein>
<dbReference type="EMBL" id="JAFIQS010000003">
    <property type="protein sequence ID" value="KAG5171265.1"/>
    <property type="molecule type" value="Genomic_DNA"/>
</dbReference>
<reference evidence="6" key="1">
    <citation type="submission" date="2021-02" db="EMBL/GenBank/DDBJ databases">
        <title>Psilocybe cubensis genome.</title>
        <authorList>
            <person name="Mckernan K.J."/>
            <person name="Crawford S."/>
            <person name="Trippe A."/>
            <person name="Kane L.T."/>
            <person name="Mclaughlin S."/>
        </authorList>
    </citation>
    <scope>NUCLEOTIDE SEQUENCE [LARGE SCALE GENOMIC DNA]</scope>
    <source>
        <strain evidence="6">MGC-MH-2018</strain>
    </source>
</reference>
<sequence>MKRKGKLSQSSPEETYPASDESSFARENNTVNIRRPPSKKSRRTTTKSSESKAEEITPVHEWPDYFQTLYKIFKAINVVLAFVSSKRQLATSFSAVRTSVESIIKRPLEIGKVSEIKALLPDLLKFSYVPISDLTFDENSSKASRSISNSEAASSINSSQGHVLVLEFEDRSNVKRDPSGSVHSNAVKKIIEARNERFEMAVHEYAQRFYTALMFMQMIPSRLIIASSRHDDPVNLLIAAGRSFVPVNHSVGDDKDLKEMPTLRPSINQVISDIMASPWYKDQIIYRRLVEAKAAQTGYLNPPISDKITNAVLYSRNITTLYSHQVAAIDAIRRGKHVVVSTSTASGKSVIYQALAQDQKESLSQLLQICPGLEHVKVATYDGDTSQEDRTEIRDTASVIITNFDTLHASILPNEEKWRSFLKRLKLLAVDELHYYTGLLGSHVAYILRRFRRVCEAVGNKRIRLVSCSATLANPAEYMSKLFAIESASLEVISNDGAPSGSKEYILWNPPLIDEMDPSLGRRSSLSEASKLMRTLMKSGLRVILFCKIRKVCELVSEIVSLCRVVVKYDIQQAMKTLKADLSNEGRMDIVEKDRRQIEHEAFSGQLLGIIATNALELGIDIGALDAVIMLGFPMTISNFRQQAGRAGRRSQDSLAIMVADPFPIDQHFVNQPLGLFEDSLDDLIIDMENELILEAHLQCASYEMPIAKVDEKWFGSMCMSICKRKLLKDDDGWYHPDPKFLPFPSRHVAIRGTQEETYMVVDMTNSTSLNKLEEVEFSRALFELYEGGVFMHQGETFIVKEVSHDSKVAKVVRADVNYITSPRDVTRILPLQTFRALKFENTVVEFGSMFLSFYILGGLSSTLPGLNVCVKVFGFFKIRGSNILDAVELITPPWERETIGFWIDLPNVILERLYAEEIDGAAAIHAAEHAVLNQYALSQDVKTDCRVAKEGYADGNTSAKRAPRY</sequence>
<dbReference type="CDD" id="cd18797">
    <property type="entry name" value="SF2_C_Hrq"/>
    <property type="match status" value="1"/>
</dbReference>
<evidence type="ECO:0000313" key="6">
    <source>
        <dbReference type="EMBL" id="KAG5171265.1"/>
    </source>
</evidence>
<dbReference type="GO" id="GO:0005634">
    <property type="term" value="C:nucleus"/>
    <property type="evidence" value="ECO:0007669"/>
    <property type="project" value="TreeGrafter"/>
</dbReference>
<dbReference type="PROSITE" id="PS51192">
    <property type="entry name" value="HELICASE_ATP_BIND_1"/>
    <property type="match status" value="1"/>
</dbReference>
<feature type="domain" description="Helicase ATP-binding" evidence="4">
    <location>
        <begin position="329"/>
        <end position="490"/>
    </location>
</feature>
<dbReference type="SUPFAM" id="SSF52540">
    <property type="entry name" value="P-loop containing nucleoside triphosphate hydrolases"/>
    <property type="match status" value="1"/>
</dbReference>
<dbReference type="InterPro" id="IPR036390">
    <property type="entry name" value="WH_DNA-bd_sf"/>
</dbReference>
<feature type="domain" description="Helicase C-terminal" evidence="5">
    <location>
        <begin position="531"/>
        <end position="693"/>
    </location>
</feature>
<keyword evidence="2" id="KW-0067">ATP-binding</keyword>
<dbReference type="InterPro" id="IPR027417">
    <property type="entry name" value="P-loop_NTPase"/>
</dbReference>
<feature type="compositionally biased region" description="Basic residues" evidence="3">
    <location>
        <begin position="36"/>
        <end position="45"/>
    </location>
</feature>